<name>F2IUR1_POLGS</name>
<gene>
    <name evidence="1" type="ordered locus">SL003B_0682</name>
</gene>
<protein>
    <submittedName>
        <fullName evidence="1">Uncharacterized protein</fullName>
    </submittedName>
</protein>
<keyword evidence="2" id="KW-1185">Reference proteome</keyword>
<sequence length="100" mass="11264">MRLAAFAAAFRRPWKAAVAARTTEGGKIMNRLNTTDSFLDLTWDEYVIEVEDNYLLETGDDIDEDQYADIVRAYDRGLSPIGCAIALMDLRRHQGRPLAA</sequence>
<organism evidence="1 2">
    <name type="scientific">Polymorphum gilvum (strain LMG 25793 / CGMCC 1.9160 / SL003B-26A1)</name>
    <dbReference type="NCBI Taxonomy" id="991905"/>
    <lineage>
        <taxon>Bacteria</taxon>
        <taxon>Pseudomonadati</taxon>
        <taxon>Pseudomonadota</taxon>
        <taxon>Alphaproteobacteria</taxon>
        <taxon>Rhodobacterales</taxon>
        <taxon>Paracoccaceae</taxon>
        <taxon>Polymorphum</taxon>
    </lineage>
</organism>
<reference evidence="1 2" key="1">
    <citation type="journal article" date="2011" name="J. Bacteriol.">
        <title>Complete genome sequence of Polymorphum gilvum SL003B-26A1T, a crude oil-degrading bacterium from oil-polluted saline soil.</title>
        <authorList>
            <person name="Li S.G."/>
            <person name="Tang Y.Q."/>
            <person name="Nie Y."/>
            <person name="Cai M."/>
            <person name="Wu X.L."/>
        </authorList>
    </citation>
    <scope>NUCLEOTIDE SEQUENCE [LARGE SCALE GENOMIC DNA]</scope>
    <source>
        <strain evidence="2">LMG 25793 / CGMCC 1.9160 / SL003B-26A1</strain>
    </source>
</reference>
<dbReference type="KEGG" id="pgv:SL003B_0682"/>
<dbReference type="HOGENOM" id="CLU_157231_0_0_5"/>
<dbReference type="Proteomes" id="UP000008130">
    <property type="component" value="Chromosome"/>
</dbReference>
<dbReference type="EMBL" id="CP002568">
    <property type="protein sequence ID" value="ADZ69114.1"/>
    <property type="molecule type" value="Genomic_DNA"/>
</dbReference>
<proteinExistence type="predicted"/>
<dbReference type="AlphaFoldDB" id="F2IUR1"/>
<evidence type="ECO:0000313" key="2">
    <source>
        <dbReference type="Proteomes" id="UP000008130"/>
    </source>
</evidence>
<accession>F2IUR1</accession>
<evidence type="ECO:0000313" key="1">
    <source>
        <dbReference type="EMBL" id="ADZ69114.1"/>
    </source>
</evidence>